<dbReference type="EMBL" id="KZ155774">
    <property type="protein sequence ID" value="OUS48624.1"/>
    <property type="molecule type" value="Genomic_DNA"/>
</dbReference>
<dbReference type="Proteomes" id="UP000195557">
    <property type="component" value="Unassembled WGS sequence"/>
</dbReference>
<feature type="region of interest" description="Disordered" evidence="1">
    <location>
        <begin position="1"/>
        <end position="32"/>
    </location>
</feature>
<accession>A0A1Y5IKF9</accession>
<protein>
    <submittedName>
        <fullName evidence="2">Uncharacterized protein</fullName>
    </submittedName>
</protein>
<gene>
    <name evidence="2" type="ORF">BE221DRAFT_69078</name>
</gene>
<proteinExistence type="predicted"/>
<reference evidence="2" key="1">
    <citation type="submission" date="2017-04" db="EMBL/GenBank/DDBJ databases">
        <title>Population genomics of picophytoplankton unveils novel chromosome hypervariability.</title>
        <authorList>
            <consortium name="DOE Joint Genome Institute"/>
            <person name="Blanc-Mathieu R."/>
            <person name="Krasovec M."/>
            <person name="Hebrard M."/>
            <person name="Yau S."/>
            <person name="Desgranges E."/>
            <person name="Martin J."/>
            <person name="Schackwitz W."/>
            <person name="Kuo A."/>
            <person name="Salin G."/>
            <person name="Donnadieu C."/>
            <person name="Desdevises Y."/>
            <person name="Sanchez-Ferandin S."/>
            <person name="Moreau H."/>
            <person name="Rivals E."/>
            <person name="Grigoriev I.V."/>
            <person name="Grimsley N."/>
            <person name="Eyre-Walker A."/>
            <person name="Piganeau G."/>
        </authorList>
    </citation>
    <scope>NUCLEOTIDE SEQUENCE [LARGE SCALE GENOMIC DNA]</scope>
    <source>
        <strain evidence="2">RCC 1115</strain>
    </source>
</reference>
<dbReference type="AlphaFoldDB" id="A0A1Y5IKF9"/>
<organism evidence="2">
    <name type="scientific">Ostreococcus tauri</name>
    <name type="common">Marine green alga</name>
    <dbReference type="NCBI Taxonomy" id="70448"/>
    <lineage>
        <taxon>Eukaryota</taxon>
        <taxon>Viridiplantae</taxon>
        <taxon>Chlorophyta</taxon>
        <taxon>Mamiellophyceae</taxon>
        <taxon>Mamiellales</taxon>
        <taxon>Bathycoccaceae</taxon>
        <taxon>Ostreococcus</taxon>
    </lineage>
</organism>
<evidence type="ECO:0000256" key="1">
    <source>
        <dbReference type="SAM" id="MobiDB-lite"/>
    </source>
</evidence>
<evidence type="ECO:0000313" key="2">
    <source>
        <dbReference type="EMBL" id="OUS48624.1"/>
    </source>
</evidence>
<feature type="region of interest" description="Disordered" evidence="1">
    <location>
        <begin position="48"/>
        <end position="72"/>
    </location>
</feature>
<sequence length="152" mass="16407">MTEENATTYDPNTAHVPTSTKTHSQSVNSPPSNALTALIYRLARGDVPRSTSSSLAGDAAGAVPDEMAESENEFLRGIGEGEPSRARFSRTDAFTAMSARLKGARVRRASRTFEFLGARASTTRVTRRALFLERVGKGDEESRETGVGEQKV</sequence>
<name>A0A1Y5IKF9_OSTTA</name>